<name>A0ABP7IWW9_9ACTN</name>
<dbReference type="Pfam" id="PF01648">
    <property type="entry name" value="ACPS"/>
    <property type="match status" value="1"/>
</dbReference>
<proteinExistence type="predicted"/>
<evidence type="ECO:0000313" key="4">
    <source>
        <dbReference type="Proteomes" id="UP001500888"/>
    </source>
</evidence>
<dbReference type="EMBL" id="BAAAZR010000028">
    <property type="protein sequence ID" value="GAA3829089.1"/>
    <property type="molecule type" value="Genomic_DNA"/>
</dbReference>
<reference evidence="4" key="1">
    <citation type="journal article" date="2019" name="Int. J. Syst. Evol. Microbiol.">
        <title>The Global Catalogue of Microorganisms (GCM) 10K type strain sequencing project: providing services to taxonomists for standard genome sequencing and annotation.</title>
        <authorList>
            <consortium name="The Broad Institute Genomics Platform"/>
            <consortium name="The Broad Institute Genome Sequencing Center for Infectious Disease"/>
            <person name="Wu L."/>
            <person name="Ma J."/>
        </authorList>
    </citation>
    <scope>NUCLEOTIDE SEQUENCE [LARGE SCALE GENOMIC DNA]</scope>
    <source>
        <strain evidence="4">JCM 16908</strain>
    </source>
</reference>
<gene>
    <name evidence="3" type="ORF">GCM10022226_57390</name>
</gene>
<evidence type="ECO:0000256" key="1">
    <source>
        <dbReference type="ARBA" id="ARBA00022679"/>
    </source>
</evidence>
<comment type="caution">
    <text evidence="3">The sequence shown here is derived from an EMBL/GenBank/DDBJ whole genome shotgun (WGS) entry which is preliminary data.</text>
</comment>
<keyword evidence="4" id="KW-1185">Reference proteome</keyword>
<accession>A0ABP7IWW9</accession>
<feature type="domain" description="4'-phosphopantetheinyl transferase" evidence="2">
    <location>
        <begin position="8"/>
        <end position="89"/>
    </location>
</feature>
<dbReference type="SUPFAM" id="SSF56214">
    <property type="entry name" value="4'-phosphopantetheinyl transferase"/>
    <property type="match status" value="1"/>
</dbReference>
<dbReference type="Gene3D" id="3.90.470.20">
    <property type="entry name" value="4'-phosphopantetheinyl transferase domain"/>
    <property type="match status" value="1"/>
</dbReference>
<dbReference type="InterPro" id="IPR008278">
    <property type="entry name" value="4-PPantetheinyl_Trfase_dom"/>
</dbReference>
<sequence length="164" mass="17197">MTAPAVLIGVDIVDADRLARAGDRGGALFRRHLTTSAERDLVADDAVFSVKESFIKAVGGRPPGFSWHDFEARPERPAAWTGRLLDEASEELTASTGLTLTGDASYAVRGACGRAVLARLAPHEDGMAGVASYEGRVAGAARWGFGAGLLVSLAIVFVDRKEGS</sequence>
<dbReference type="InterPro" id="IPR037143">
    <property type="entry name" value="4-PPantetheinyl_Trfase_dom_sf"/>
</dbReference>
<protein>
    <recommendedName>
        <fullName evidence="2">4'-phosphopantetheinyl transferase domain-containing protein</fullName>
    </recommendedName>
</protein>
<dbReference type="RefSeq" id="WP_344946935.1">
    <property type="nucleotide sequence ID" value="NZ_BAAAZR010000028.1"/>
</dbReference>
<evidence type="ECO:0000259" key="2">
    <source>
        <dbReference type="Pfam" id="PF01648"/>
    </source>
</evidence>
<dbReference type="Proteomes" id="UP001500888">
    <property type="component" value="Unassembled WGS sequence"/>
</dbReference>
<evidence type="ECO:0000313" key="3">
    <source>
        <dbReference type="EMBL" id="GAA3829089.1"/>
    </source>
</evidence>
<keyword evidence="1" id="KW-0808">Transferase</keyword>
<organism evidence="3 4">
    <name type="scientific">Sphaerisporangium flaviroseum</name>
    <dbReference type="NCBI Taxonomy" id="509199"/>
    <lineage>
        <taxon>Bacteria</taxon>
        <taxon>Bacillati</taxon>
        <taxon>Actinomycetota</taxon>
        <taxon>Actinomycetes</taxon>
        <taxon>Streptosporangiales</taxon>
        <taxon>Streptosporangiaceae</taxon>
        <taxon>Sphaerisporangium</taxon>
    </lineage>
</organism>